<accession>A0A1M5GDU5</accession>
<feature type="transmembrane region" description="Helical" evidence="1">
    <location>
        <begin position="6"/>
        <end position="21"/>
    </location>
</feature>
<proteinExistence type="predicted"/>
<evidence type="ECO:0000313" key="3">
    <source>
        <dbReference type="Proteomes" id="UP000184159"/>
    </source>
</evidence>
<keyword evidence="1" id="KW-0472">Membrane</keyword>
<name>A0A1M5GDU5_VIBGA</name>
<keyword evidence="1" id="KW-0812">Transmembrane</keyword>
<organism evidence="2 3">
    <name type="scientific">Vibrio gazogenes DSM 21264 = NBRC 103151</name>
    <dbReference type="NCBI Taxonomy" id="1123492"/>
    <lineage>
        <taxon>Bacteria</taxon>
        <taxon>Pseudomonadati</taxon>
        <taxon>Pseudomonadota</taxon>
        <taxon>Gammaproteobacteria</taxon>
        <taxon>Vibrionales</taxon>
        <taxon>Vibrionaceae</taxon>
        <taxon>Vibrio</taxon>
    </lineage>
</organism>
<dbReference type="Proteomes" id="UP000184159">
    <property type="component" value="Unassembled WGS sequence"/>
</dbReference>
<sequence length="268" mass="31051">MFVIISMLISVSILGFMFYLAKQRESTLQRKYELLVDLRQVLYLCRQHRSATHHVLMFGEHRDVEIEHLAGLLNEKTTHLISIAHFDNKPMYRVLQLKLKALIRDWSERTISRNQMIHGKAIRHCMFLMDEVMLAWLIEVNREDLSDEYHMNWQQVIDAMDALTQFRICIEEMNTPEGQTRLQHCADILARKVNQLTMVSPLSISSPTCTKALVILSDVGKSLDSHISAEAMYQMSEDISLSIAHVYDHMLGELIETLYLPLPKLLTA</sequence>
<gene>
    <name evidence="2" type="ORF">SAMN02745781_03758</name>
</gene>
<dbReference type="EMBL" id="FQUH01000024">
    <property type="protein sequence ID" value="SHG01671.1"/>
    <property type="molecule type" value="Genomic_DNA"/>
</dbReference>
<protein>
    <recommendedName>
        <fullName evidence="4">Nitrate and nitrite sensing</fullName>
    </recommendedName>
</protein>
<dbReference type="AlphaFoldDB" id="A0A1M5GDU5"/>
<evidence type="ECO:0008006" key="4">
    <source>
        <dbReference type="Google" id="ProtNLM"/>
    </source>
</evidence>
<keyword evidence="1" id="KW-1133">Transmembrane helix</keyword>
<reference evidence="3" key="1">
    <citation type="submission" date="2016-11" db="EMBL/GenBank/DDBJ databases">
        <authorList>
            <person name="Varghese N."/>
            <person name="Submissions S."/>
        </authorList>
    </citation>
    <scope>NUCLEOTIDE SEQUENCE [LARGE SCALE GENOMIC DNA]</scope>
    <source>
        <strain evidence="3">DSM 21264</strain>
    </source>
</reference>
<keyword evidence="3" id="KW-1185">Reference proteome</keyword>
<evidence type="ECO:0000313" key="2">
    <source>
        <dbReference type="EMBL" id="SHG01671.1"/>
    </source>
</evidence>
<dbReference type="RefSeq" id="WP_072962797.1">
    <property type="nucleotide sequence ID" value="NZ_FQUH01000024.1"/>
</dbReference>
<evidence type="ECO:0000256" key="1">
    <source>
        <dbReference type="SAM" id="Phobius"/>
    </source>
</evidence>